<evidence type="ECO:0000259" key="12">
    <source>
        <dbReference type="PROSITE" id="PS52015"/>
    </source>
</evidence>
<evidence type="ECO:0000256" key="8">
    <source>
        <dbReference type="ARBA" id="ARBA00022989"/>
    </source>
</evidence>
<feature type="domain" description="TonB C-terminal" evidence="12">
    <location>
        <begin position="235"/>
        <end position="330"/>
    </location>
</feature>
<dbReference type="Gene3D" id="3.30.1150.10">
    <property type="match status" value="1"/>
</dbReference>
<dbReference type="NCBIfam" id="TIGR01352">
    <property type="entry name" value="tonB_Cterm"/>
    <property type="match status" value="1"/>
</dbReference>
<feature type="region of interest" description="Disordered" evidence="10">
    <location>
        <begin position="63"/>
        <end position="232"/>
    </location>
</feature>
<feature type="transmembrane region" description="Helical" evidence="11">
    <location>
        <begin position="26"/>
        <end position="49"/>
    </location>
</feature>
<name>A0A9X5I3X8_9CYAN</name>
<keyword evidence="9 11" id="KW-0472">Membrane</keyword>
<comment type="caution">
    <text evidence="13">The sequence shown here is derived from an EMBL/GenBank/DDBJ whole genome shotgun (WGS) entry which is preliminary data.</text>
</comment>
<evidence type="ECO:0000256" key="4">
    <source>
        <dbReference type="ARBA" id="ARBA00022475"/>
    </source>
</evidence>
<evidence type="ECO:0000256" key="6">
    <source>
        <dbReference type="ARBA" id="ARBA00022692"/>
    </source>
</evidence>
<dbReference type="SUPFAM" id="SSF74653">
    <property type="entry name" value="TolA/TonB C-terminal domain"/>
    <property type="match status" value="1"/>
</dbReference>
<keyword evidence="5" id="KW-0997">Cell inner membrane</keyword>
<dbReference type="GO" id="GO:0015031">
    <property type="term" value="P:protein transport"/>
    <property type="evidence" value="ECO:0007669"/>
    <property type="project" value="UniProtKB-KW"/>
</dbReference>
<dbReference type="InterPro" id="IPR051045">
    <property type="entry name" value="TonB-dependent_transducer"/>
</dbReference>
<dbReference type="Proteomes" id="UP000031532">
    <property type="component" value="Unassembled WGS sequence"/>
</dbReference>
<keyword evidence="8 11" id="KW-1133">Transmembrane helix</keyword>
<keyword evidence="7" id="KW-0653">Protein transport</keyword>
<evidence type="ECO:0000256" key="11">
    <source>
        <dbReference type="SAM" id="Phobius"/>
    </source>
</evidence>
<dbReference type="InterPro" id="IPR006260">
    <property type="entry name" value="TonB/TolA_C"/>
</dbReference>
<feature type="compositionally biased region" description="Pro residues" evidence="10">
    <location>
        <begin position="138"/>
        <end position="151"/>
    </location>
</feature>
<dbReference type="Pfam" id="PF13103">
    <property type="entry name" value="TonB_2"/>
    <property type="match status" value="1"/>
</dbReference>
<reference evidence="13 14" key="1">
    <citation type="journal article" date="2015" name="Genome Announc.">
        <title>Draft Genome Sequence of the Terrestrial Cyanobacterium Scytonema millei VB511283, Isolated from Eastern India.</title>
        <authorList>
            <person name="Sen D."/>
            <person name="Chandrababunaidu M.M."/>
            <person name="Singh D."/>
            <person name="Sanghi N."/>
            <person name="Ghorai A."/>
            <person name="Mishra G.P."/>
            <person name="Madduluri M."/>
            <person name="Adhikary S.P."/>
            <person name="Tripathy S."/>
        </authorList>
    </citation>
    <scope>NUCLEOTIDE SEQUENCE [LARGE SCALE GENOMIC DNA]</scope>
    <source>
        <strain evidence="13 14">VB511283</strain>
    </source>
</reference>
<dbReference type="RefSeq" id="WP_039716579.1">
    <property type="nucleotide sequence ID" value="NZ_JTJC03000002.1"/>
</dbReference>
<keyword evidence="3" id="KW-0813">Transport</keyword>
<evidence type="ECO:0000256" key="10">
    <source>
        <dbReference type="SAM" id="MobiDB-lite"/>
    </source>
</evidence>
<keyword evidence="6 11" id="KW-0812">Transmembrane</keyword>
<evidence type="ECO:0000256" key="9">
    <source>
        <dbReference type="ARBA" id="ARBA00023136"/>
    </source>
</evidence>
<gene>
    <name evidence="13" type="ORF">QH73_0009785</name>
</gene>
<dbReference type="InterPro" id="IPR037682">
    <property type="entry name" value="TonB_C"/>
</dbReference>
<dbReference type="AlphaFoldDB" id="A0A9X5I3X8"/>
<dbReference type="PROSITE" id="PS52015">
    <property type="entry name" value="TONB_CTD"/>
    <property type="match status" value="1"/>
</dbReference>
<keyword evidence="14" id="KW-1185">Reference proteome</keyword>
<evidence type="ECO:0000313" key="13">
    <source>
        <dbReference type="EMBL" id="NHC34948.1"/>
    </source>
</evidence>
<dbReference type="PANTHER" id="PTHR33446">
    <property type="entry name" value="PROTEIN TONB-RELATED"/>
    <property type="match status" value="1"/>
</dbReference>
<comment type="subcellular location">
    <subcellularLocation>
        <location evidence="1">Cell inner membrane</location>
        <topology evidence="1">Single-pass membrane protein</topology>
        <orientation evidence="1">Periplasmic side</orientation>
    </subcellularLocation>
</comment>
<dbReference type="EMBL" id="JTJC03000002">
    <property type="protein sequence ID" value="NHC34948.1"/>
    <property type="molecule type" value="Genomic_DNA"/>
</dbReference>
<dbReference type="OrthoDB" id="505469at2"/>
<keyword evidence="4" id="KW-1003">Cell membrane</keyword>
<evidence type="ECO:0000256" key="2">
    <source>
        <dbReference type="ARBA" id="ARBA00006555"/>
    </source>
</evidence>
<evidence type="ECO:0000256" key="1">
    <source>
        <dbReference type="ARBA" id="ARBA00004383"/>
    </source>
</evidence>
<feature type="compositionally biased region" description="Polar residues" evidence="10">
    <location>
        <begin position="105"/>
        <end position="115"/>
    </location>
</feature>
<dbReference type="GO" id="GO:0005886">
    <property type="term" value="C:plasma membrane"/>
    <property type="evidence" value="ECO:0007669"/>
    <property type="project" value="UniProtKB-SubCell"/>
</dbReference>
<evidence type="ECO:0000256" key="3">
    <source>
        <dbReference type="ARBA" id="ARBA00022448"/>
    </source>
</evidence>
<evidence type="ECO:0000313" key="14">
    <source>
        <dbReference type="Proteomes" id="UP000031532"/>
    </source>
</evidence>
<accession>A0A9X5I3X8</accession>
<feature type="compositionally biased region" description="Low complexity" evidence="10">
    <location>
        <begin position="216"/>
        <end position="227"/>
    </location>
</feature>
<evidence type="ECO:0000256" key="5">
    <source>
        <dbReference type="ARBA" id="ARBA00022519"/>
    </source>
</evidence>
<feature type="compositionally biased region" description="Low complexity" evidence="10">
    <location>
        <begin position="116"/>
        <end position="135"/>
    </location>
</feature>
<feature type="compositionally biased region" description="Basic and acidic residues" evidence="10">
    <location>
        <begin position="78"/>
        <end position="87"/>
    </location>
</feature>
<comment type="similarity">
    <text evidence="2">Belongs to the TonB family.</text>
</comment>
<organism evidence="13 14">
    <name type="scientific">Scytonema millei VB511283</name>
    <dbReference type="NCBI Taxonomy" id="1245923"/>
    <lineage>
        <taxon>Bacteria</taxon>
        <taxon>Bacillati</taxon>
        <taxon>Cyanobacteriota</taxon>
        <taxon>Cyanophyceae</taxon>
        <taxon>Nostocales</taxon>
        <taxon>Scytonemataceae</taxon>
        <taxon>Scytonema</taxon>
    </lineage>
</organism>
<dbReference type="GO" id="GO:0055085">
    <property type="term" value="P:transmembrane transport"/>
    <property type="evidence" value="ECO:0007669"/>
    <property type="project" value="InterPro"/>
</dbReference>
<protein>
    <submittedName>
        <fullName evidence="13">TonB family protein</fullName>
    </submittedName>
</protein>
<sequence length="334" mass="36994">MVLQKEFQQSEQEFWRDGRRRSNTDALWFGIVISLLVHVIFFLSFDYWVRILPKPKQQSRAEPIPLEFVEVPPQPKKPPPETKRRAANDSVAGGKANRRRPLATRPNNPTAPRTNSRTASPPAQPRRQQPSSSRTESPEPPKPQIQPPQAQPPIATAPNRSKPVPKTPNLEQKPANRPSAATKRSPARTTARTQPRSLGSASKLGGPLTLSSRDLAANPNRSNRAAPGIDARQDVDMGSYLQQLQRQVRQQWIPGMTQNSRSTVVFFTVTRSGQVTNLRIVRPSGSNTTDTAAISAIRRAAPFAPLPSGFAYNSLKISFTFNINVSGGLDLWVR</sequence>
<proteinExistence type="inferred from homology"/>
<evidence type="ECO:0000256" key="7">
    <source>
        <dbReference type="ARBA" id="ARBA00022927"/>
    </source>
</evidence>
<feature type="compositionally biased region" description="Polar residues" evidence="10">
    <location>
        <begin position="187"/>
        <end position="200"/>
    </location>
</feature>